<evidence type="ECO:0000259" key="4">
    <source>
        <dbReference type="Pfam" id="PF01612"/>
    </source>
</evidence>
<dbReference type="GO" id="GO:0008408">
    <property type="term" value="F:3'-5' exonuclease activity"/>
    <property type="evidence" value="ECO:0007669"/>
    <property type="project" value="InterPro"/>
</dbReference>
<dbReference type="AlphaFoldDB" id="A0A396J520"/>
<dbReference type="InterPro" id="IPR051132">
    <property type="entry name" value="3-5_Exonuclease_domain"/>
</dbReference>
<feature type="transmembrane region" description="Helical" evidence="3">
    <location>
        <begin position="191"/>
        <end position="211"/>
    </location>
</feature>
<name>A0A396J520_MEDTR</name>
<feature type="domain" description="3'-5' exonuclease" evidence="4">
    <location>
        <begin position="90"/>
        <end position="202"/>
    </location>
</feature>
<dbReference type="InterPro" id="IPR012337">
    <property type="entry name" value="RNaseH-like_sf"/>
</dbReference>
<keyword evidence="3" id="KW-0812">Transmembrane</keyword>
<keyword evidence="1" id="KW-0540">Nuclease</keyword>
<organism evidence="5">
    <name type="scientific">Medicago truncatula</name>
    <name type="common">Barrel medic</name>
    <name type="synonym">Medicago tribuloides</name>
    <dbReference type="NCBI Taxonomy" id="3880"/>
    <lineage>
        <taxon>Eukaryota</taxon>
        <taxon>Viridiplantae</taxon>
        <taxon>Streptophyta</taxon>
        <taxon>Embryophyta</taxon>
        <taxon>Tracheophyta</taxon>
        <taxon>Spermatophyta</taxon>
        <taxon>Magnoliopsida</taxon>
        <taxon>eudicotyledons</taxon>
        <taxon>Gunneridae</taxon>
        <taxon>Pentapetalae</taxon>
        <taxon>rosids</taxon>
        <taxon>fabids</taxon>
        <taxon>Fabales</taxon>
        <taxon>Fabaceae</taxon>
        <taxon>Papilionoideae</taxon>
        <taxon>50 kb inversion clade</taxon>
        <taxon>NPAAA clade</taxon>
        <taxon>Hologalegina</taxon>
        <taxon>IRL clade</taxon>
        <taxon>Trifolieae</taxon>
        <taxon>Medicago</taxon>
    </lineage>
</organism>
<accession>A0A396J520</accession>
<keyword evidence="2 5" id="KW-0378">Hydrolase</keyword>
<dbReference type="Gramene" id="rna8816">
    <property type="protein sequence ID" value="RHN73040.1"/>
    <property type="gene ID" value="gene8816"/>
</dbReference>
<reference evidence="5" key="1">
    <citation type="journal article" date="2018" name="Nat. Plants">
        <title>Whole-genome landscape of Medicago truncatula symbiotic genes.</title>
        <authorList>
            <person name="Pecrix Y."/>
            <person name="Gamas P."/>
            <person name="Carrere S."/>
        </authorList>
    </citation>
    <scope>NUCLEOTIDE SEQUENCE</scope>
    <source>
        <tissue evidence="5">Leaves</tissue>
    </source>
</reference>
<evidence type="ECO:0000256" key="2">
    <source>
        <dbReference type="ARBA" id="ARBA00022801"/>
    </source>
</evidence>
<evidence type="ECO:0000313" key="5">
    <source>
        <dbReference type="EMBL" id="RHN73040.1"/>
    </source>
</evidence>
<dbReference type="PANTHER" id="PTHR13620">
    <property type="entry name" value="3-5 EXONUCLEASE"/>
    <property type="match status" value="1"/>
</dbReference>
<dbReference type="Gene3D" id="3.30.420.10">
    <property type="entry name" value="Ribonuclease H-like superfamily/Ribonuclease H"/>
    <property type="match status" value="1"/>
</dbReference>
<dbReference type="OrthoDB" id="10261556at2759"/>
<dbReference type="CDD" id="cd06141">
    <property type="entry name" value="WRN_exo"/>
    <property type="match status" value="1"/>
</dbReference>
<evidence type="ECO:0000256" key="3">
    <source>
        <dbReference type="SAM" id="Phobius"/>
    </source>
</evidence>
<keyword evidence="5" id="KW-0347">Helicase</keyword>
<dbReference type="GO" id="GO:0003676">
    <property type="term" value="F:nucleic acid binding"/>
    <property type="evidence" value="ECO:0007669"/>
    <property type="project" value="InterPro"/>
</dbReference>
<keyword evidence="3" id="KW-1133">Transmembrane helix</keyword>
<protein>
    <submittedName>
        <fullName evidence="5">Putative DNA helicase</fullName>
        <ecNumber evidence="5">3.6.4.12</ecNumber>
    </submittedName>
</protein>
<evidence type="ECO:0000256" key="1">
    <source>
        <dbReference type="ARBA" id="ARBA00022722"/>
    </source>
</evidence>
<keyword evidence="3" id="KW-0472">Membrane</keyword>
<sequence>MAYTVTDLGRDRYENLRTYHVYIHESQINFEVTVTATASVVTNWLRTMLDHHLQYLRNCNLVVGLGVQWTNRNLDPPADTLQLCIGGSCLIFHLSRADMIPVSLCNFLRHPKNTFVGFWNAADRRKLERFDHRLQMWKNPQDLRNYEFNGEALSRLSMDEIVRKCLGFKVDQSIEVGRSNWNQENLYAHQVAYASIDAYFAFLIGICFQAWRYP</sequence>
<keyword evidence="5" id="KW-0547">Nucleotide-binding</keyword>
<dbReference type="Proteomes" id="UP000265566">
    <property type="component" value="Chromosome 2"/>
</dbReference>
<gene>
    <name evidence="5" type="ORF">MtrunA17_Chr2g0294221</name>
</gene>
<dbReference type="SUPFAM" id="SSF53098">
    <property type="entry name" value="Ribonuclease H-like"/>
    <property type="match status" value="1"/>
</dbReference>
<dbReference type="InterPro" id="IPR002562">
    <property type="entry name" value="3'-5'_exonuclease_dom"/>
</dbReference>
<dbReference type="GO" id="GO:0003678">
    <property type="term" value="F:DNA helicase activity"/>
    <property type="evidence" value="ECO:0007669"/>
    <property type="project" value="UniProtKB-EC"/>
</dbReference>
<proteinExistence type="predicted"/>
<dbReference type="PANTHER" id="PTHR13620:SF59">
    <property type="entry name" value="POLYNUCLEOTIDYL TRANSFERASE, RIBONUCLEASE H-LIKE SUPERFAMILY PROTEIN"/>
    <property type="match status" value="1"/>
</dbReference>
<keyword evidence="5" id="KW-0067">ATP-binding</keyword>
<dbReference type="EC" id="3.6.4.12" evidence="5"/>
<dbReference type="EMBL" id="PSQE01000002">
    <property type="protein sequence ID" value="RHN73040.1"/>
    <property type="molecule type" value="Genomic_DNA"/>
</dbReference>
<dbReference type="Pfam" id="PF01612">
    <property type="entry name" value="DNA_pol_A_exo1"/>
    <property type="match status" value="1"/>
</dbReference>
<dbReference type="GO" id="GO:0006139">
    <property type="term" value="P:nucleobase-containing compound metabolic process"/>
    <property type="evidence" value="ECO:0007669"/>
    <property type="project" value="InterPro"/>
</dbReference>
<comment type="caution">
    <text evidence="5">The sequence shown here is derived from an EMBL/GenBank/DDBJ whole genome shotgun (WGS) entry which is preliminary data.</text>
</comment>
<dbReference type="InterPro" id="IPR036397">
    <property type="entry name" value="RNaseH_sf"/>
</dbReference>